<protein>
    <submittedName>
        <fullName evidence="1">Uncharacterized protein</fullName>
    </submittedName>
</protein>
<gene>
    <name evidence="1" type="ORF">BED47_18040</name>
</gene>
<dbReference type="Proteomes" id="UP000094580">
    <property type="component" value="Unassembled WGS sequence"/>
</dbReference>
<dbReference type="EMBL" id="MDKC01000005">
    <property type="protein sequence ID" value="ODG92817.1"/>
    <property type="molecule type" value="Genomic_DNA"/>
</dbReference>
<accession>A0ABX2ZWA0</accession>
<proteinExistence type="predicted"/>
<evidence type="ECO:0000313" key="2">
    <source>
        <dbReference type="Proteomes" id="UP000094580"/>
    </source>
</evidence>
<reference evidence="1 2" key="1">
    <citation type="submission" date="2016-07" db="EMBL/GenBank/DDBJ databases">
        <authorList>
            <person name="Townsley L."/>
            <person name="Shank E.A."/>
        </authorList>
    </citation>
    <scope>NUCLEOTIDE SEQUENCE [LARGE SCALE GENOMIC DNA]</scope>
    <source>
        <strain evidence="1 2">CH01</strain>
    </source>
</reference>
<dbReference type="RefSeq" id="WP_069033015.1">
    <property type="nucleotide sequence ID" value="NZ_MDKC01000005.1"/>
</dbReference>
<organism evidence="1 2">
    <name type="scientific">Gottfriedia luciferensis</name>
    <dbReference type="NCBI Taxonomy" id="178774"/>
    <lineage>
        <taxon>Bacteria</taxon>
        <taxon>Bacillati</taxon>
        <taxon>Bacillota</taxon>
        <taxon>Bacilli</taxon>
        <taxon>Bacillales</taxon>
        <taxon>Bacillaceae</taxon>
        <taxon>Gottfriedia</taxon>
    </lineage>
</organism>
<name>A0ABX2ZWA0_9BACI</name>
<sequence length="66" mass="7930">MHLKLKYEIQKRAAESVKDIVKEMNGLSEEGFVDKFYRDPYFRKGFDTLVEFYIQAKRDVHKDVQT</sequence>
<comment type="caution">
    <text evidence="1">The sequence shown here is derived from an EMBL/GenBank/DDBJ whole genome shotgun (WGS) entry which is preliminary data.</text>
</comment>
<keyword evidence="2" id="KW-1185">Reference proteome</keyword>
<evidence type="ECO:0000313" key="1">
    <source>
        <dbReference type="EMBL" id="ODG92817.1"/>
    </source>
</evidence>